<accession>A0ACA9S2E4</accession>
<feature type="non-terminal residue" evidence="1">
    <location>
        <position position="1"/>
    </location>
</feature>
<feature type="non-terminal residue" evidence="1">
    <location>
        <position position="284"/>
    </location>
</feature>
<name>A0ACA9S2E4_9GLOM</name>
<dbReference type="EMBL" id="CAJVQC010086965">
    <property type="protein sequence ID" value="CAG8823012.1"/>
    <property type="molecule type" value="Genomic_DNA"/>
</dbReference>
<dbReference type="Proteomes" id="UP000789920">
    <property type="component" value="Unassembled WGS sequence"/>
</dbReference>
<evidence type="ECO:0000313" key="2">
    <source>
        <dbReference type="Proteomes" id="UP000789920"/>
    </source>
</evidence>
<keyword evidence="2" id="KW-1185">Reference proteome</keyword>
<sequence length="284" mass="31582">NLLVQVTQYQVRLIDLDNRRLISQWDPPHNSKITVADINPSQVVIAISGGTLIYFEVQGIELVEVKKLQYEIACMSINPLDPIHPESSSIVAVGLWTVVGVQVLRLPSLEIISDQPLEGVSMTRSVLLSTFENNHYLLAALGDGQLFHFILDPTTGRLSERKQLSLGTQPVMLTSFTSNGLSHVFAASDRPTVIYSSNKKLLYSNVNTKDVTYMCPFKPASMATSLVITHEGGLTIGSIDEIQKLHIRTILLNEMPRRICHQESTHTLGILTIRLNLNDDEENL</sequence>
<protein>
    <submittedName>
        <fullName evidence="1">32488_t:CDS:1</fullName>
    </submittedName>
</protein>
<reference evidence="1" key="1">
    <citation type="submission" date="2021-06" db="EMBL/GenBank/DDBJ databases">
        <authorList>
            <person name="Kallberg Y."/>
            <person name="Tangrot J."/>
            <person name="Rosling A."/>
        </authorList>
    </citation>
    <scope>NUCLEOTIDE SEQUENCE</scope>
    <source>
        <strain evidence="1">MA461A</strain>
    </source>
</reference>
<gene>
    <name evidence="1" type="ORF">RPERSI_LOCUS25936</name>
</gene>
<proteinExistence type="predicted"/>
<comment type="caution">
    <text evidence="1">The sequence shown here is derived from an EMBL/GenBank/DDBJ whole genome shotgun (WGS) entry which is preliminary data.</text>
</comment>
<organism evidence="1 2">
    <name type="scientific">Racocetra persica</name>
    <dbReference type="NCBI Taxonomy" id="160502"/>
    <lineage>
        <taxon>Eukaryota</taxon>
        <taxon>Fungi</taxon>
        <taxon>Fungi incertae sedis</taxon>
        <taxon>Mucoromycota</taxon>
        <taxon>Glomeromycotina</taxon>
        <taxon>Glomeromycetes</taxon>
        <taxon>Diversisporales</taxon>
        <taxon>Gigasporaceae</taxon>
        <taxon>Racocetra</taxon>
    </lineage>
</organism>
<evidence type="ECO:0000313" key="1">
    <source>
        <dbReference type="EMBL" id="CAG8823012.1"/>
    </source>
</evidence>